<dbReference type="AlphaFoldDB" id="A0A418WT20"/>
<dbReference type="OrthoDB" id="9805228at2"/>
<evidence type="ECO:0000313" key="4">
    <source>
        <dbReference type="Proteomes" id="UP000286100"/>
    </source>
</evidence>
<dbReference type="Pfam" id="PF08327">
    <property type="entry name" value="AHSA1"/>
    <property type="match status" value="1"/>
</dbReference>
<dbReference type="Proteomes" id="UP000286100">
    <property type="component" value="Unassembled WGS sequence"/>
</dbReference>
<protein>
    <submittedName>
        <fullName evidence="3">SRPBCC domain-containing protein</fullName>
    </submittedName>
</protein>
<dbReference type="EMBL" id="QYUM01000002">
    <property type="protein sequence ID" value="RJF94309.1"/>
    <property type="molecule type" value="Genomic_DNA"/>
</dbReference>
<accession>A0A418WT20</accession>
<dbReference type="SUPFAM" id="SSF55961">
    <property type="entry name" value="Bet v1-like"/>
    <property type="match status" value="1"/>
</dbReference>
<dbReference type="CDD" id="cd07814">
    <property type="entry name" value="SRPBCC_CalC_Aha1-like"/>
    <property type="match status" value="1"/>
</dbReference>
<comment type="similarity">
    <text evidence="1">Belongs to the AHA1 family.</text>
</comment>
<dbReference type="InterPro" id="IPR023393">
    <property type="entry name" value="START-like_dom_sf"/>
</dbReference>
<organism evidence="3 4">
    <name type="scientific">Sphingomonas cavernae</name>
    <dbReference type="NCBI Taxonomy" id="2320861"/>
    <lineage>
        <taxon>Bacteria</taxon>
        <taxon>Pseudomonadati</taxon>
        <taxon>Pseudomonadota</taxon>
        <taxon>Alphaproteobacteria</taxon>
        <taxon>Sphingomonadales</taxon>
        <taxon>Sphingomonadaceae</taxon>
        <taxon>Sphingomonas</taxon>
    </lineage>
</organism>
<name>A0A418WT20_9SPHN</name>
<comment type="caution">
    <text evidence="3">The sequence shown here is derived from an EMBL/GenBank/DDBJ whole genome shotgun (WGS) entry which is preliminary data.</text>
</comment>
<evidence type="ECO:0000256" key="1">
    <source>
        <dbReference type="ARBA" id="ARBA00006817"/>
    </source>
</evidence>
<evidence type="ECO:0000259" key="2">
    <source>
        <dbReference type="Pfam" id="PF08327"/>
    </source>
</evidence>
<dbReference type="InterPro" id="IPR013538">
    <property type="entry name" value="ASHA1/2-like_C"/>
</dbReference>
<sequence>MLDTRPSLTITRHIKAPPGKVYAAWTDPEKLLRWFGPDSSPTLSAEIDLRPGGKYGIRFRTADGEEHFVHGEYVELLENERLVFTWKWITFPERESLVTVELRAMGGGTELTLIHGKLFDEQVRDSHYEGWSGCLDKLEALLAA</sequence>
<evidence type="ECO:0000313" key="3">
    <source>
        <dbReference type="EMBL" id="RJF94309.1"/>
    </source>
</evidence>
<reference evidence="3 4" key="1">
    <citation type="submission" date="2018-09" db="EMBL/GenBank/DDBJ databases">
        <authorList>
            <person name="Zhu H."/>
        </authorList>
    </citation>
    <scope>NUCLEOTIDE SEQUENCE [LARGE SCALE GENOMIC DNA]</scope>
    <source>
        <strain evidence="3 4">K2R01-6</strain>
    </source>
</reference>
<proteinExistence type="inferred from homology"/>
<keyword evidence="4" id="KW-1185">Reference proteome</keyword>
<gene>
    <name evidence="3" type="ORF">D3876_07365</name>
</gene>
<dbReference type="Gene3D" id="3.30.530.20">
    <property type="match status" value="1"/>
</dbReference>
<feature type="domain" description="Activator of Hsp90 ATPase homologue 1/2-like C-terminal" evidence="2">
    <location>
        <begin position="15"/>
        <end position="142"/>
    </location>
</feature>